<gene>
    <name evidence="2" type="ORF">PAAG_04411</name>
</gene>
<dbReference type="KEGG" id="pbl:PAAG_04411"/>
<organism evidence="2 3">
    <name type="scientific">Paracoccidioides lutzii (strain ATCC MYA-826 / Pb01)</name>
    <name type="common">Paracoccidioides brasiliensis</name>
    <dbReference type="NCBI Taxonomy" id="502779"/>
    <lineage>
        <taxon>Eukaryota</taxon>
        <taxon>Fungi</taxon>
        <taxon>Dikarya</taxon>
        <taxon>Ascomycota</taxon>
        <taxon>Pezizomycotina</taxon>
        <taxon>Eurotiomycetes</taxon>
        <taxon>Eurotiomycetidae</taxon>
        <taxon>Onygenales</taxon>
        <taxon>Ajellomycetaceae</taxon>
        <taxon>Paracoccidioides</taxon>
    </lineage>
</organism>
<feature type="compositionally biased region" description="Basic residues" evidence="1">
    <location>
        <begin position="1"/>
        <end position="11"/>
    </location>
</feature>
<evidence type="ECO:0000313" key="3">
    <source>
        <dbReference type="Proteomes" id="UP000002059"/>
    </source>
</evidence>
<dbReference type="EMBL" id="KN294002">
    <property type="protein sequence ID" value="EEH33361.1"/>
    <property type="molecule type" value="Genomic_DNA"/>
</dbReference>
<reference evidence="2 3" key="1">
    <citation type="journal article" date="2011" name="PLoS Genet.">
        <title>Comparative genomic analysis of human fungal pathogens causing paracoccidioidomycosis.</title>
        <authorList>
            <person name="Desjardins C.A."/>
            <person name="Champion M.D."/>
            <person name="Holder J.W."/>
            <person name="Muszewska A."/>
            <person name="Goldberg J."/>
            <person name="Bailao A.M."/>
            <person name="Brigido M.M."/>
            <person name="Ferreira M.E."/>
            <person name="Garcia A.M."/>
            <person name="Grynberg M."/>
            <person name="Gujja S."/>
            <person name="Heiman D.I."/>
            <person name="Henn M.R."/>
            <person name="Kodira C.D."/>
            <person name="Leon-Narvaez H."/>
            <person name="Longo L.V."/>
            <person name="Ma L.J."/>
            <person name="Malavazi I."/>
            <person name="Matsuo A.L."/>
            <person name="Morais F.V."/>
            <person name="Pereira M."/>
            <person name="Rodriguez-Brito S."/>
            <person name="Sakthikumar S."/>
            <person name="Salem-Izacc S.M."/>
            <person name="Sykes S.M."/>
            <person name="Teixeira M.M."/>
            <person name="Vallejo M.C."/>
            <person name="Walter M.E."/>
            <person name="Yandava C."/>
            <person name="Young S."/>
            <person name="Zeng Q."/>
            <person name="Zucker J."/>
            <person name="Felipe M.S."/>
            <person name="Goldman G.H."/>
            <person name="Haas B.J."/>
            <person name="McEwen J.G."/>
            <person name="Nino-Vega G."/>
            <person name="Puccia R."/>
            <person name="San-Blas G."/>
            <person name="Soares C.M."/>
            <person name="Birren B.W."/>
            <person name="Cuomo C.A."/>
        </authorList>
    </citation>
    <scope>NUCLEOTIDE SEQUENCE [LARGE SCALE GENOMIC DNA]</scope>
    <source>
        <strain evidence="3">ATCC MYA-826 / Pb01</strain>
    </source>
</reference>
<dbReference type="GeneID" id="9096953"/>
<keyword evidence="3" id="KW-1185">Reference proteome</keyword>
<evidence type="ECO:0000256" key="1">
    <source>
        <dbReference type="SAM" id="MobiDB-lite"/>
    </source>
</evidence>
<feature type="compositionally biased region" description="Polar residues" evidence="1">
    <location>
        <begin position="30"/>
        <end position="44"/>
    </location>
</feature>
<dbReference type="AlphaFoldDB" id="C1H0W7"/>
<accession>C1H0W7</accession>
<dbReference type="Proteomes" id="UP000002059">
    <property type="component" value="Partially assembled WGS sequence"/>
</dbReference>
<evidence type="ECO:0000313" key="2">
    <source>
        <dbReference type="EMBL" id="EEH33361.1"/>
    </source>
</evidence>
<sequence length="131" mass="15180">MDCKLKRHSRRGANERTNRQTEGKGKTSEDLSTPHQATSQSSRYQDTKIPRYQDLLRRRLEIDNTVRSHETRPFLGRSWGLKVCVSVMIPTVPVAPQYHTDTYCIRHIQSAPANGRKLPRTPQRRTVRVNT</sequence>
<name>C1H0W7_PARBA</name>
<proteinExistence type="predicted"/>
<protein>
    <submittedName>
        <fullName evidence="2">Uncharacterized protein</fullName>
    </submittedName>
</protein>
<dbReference type="RefSeq" id="XP_002793501.1">
    <property type="nucleotide sequence ID" value="XM_002793455.1"/>
</dbReference>
<feature type="compositionally biased region" description="Basic and acidic residues" evidence="1">
    <location>
        <begin position="12"/>
        <end position="29"/>
    </location>
</feature>
<dbReference type="HOGENOM" id="CLU_1928235_0_0_1"/>
<feature type="region of interest" description="Disordered" evidence="1">
    <location>
        <begin position="1"/>
        <end position="50"/>
    </location>
</feature>
<dbReference type="VEuPathDB" id="FungiDB:PAAG_04411"/>